<dbReference type="EMBL" id="MCFA01000006">
    <property type="protein sequence ID" value="ORY18630.1"/>
    <property type="molecule type" value="Genomic_DNA"/>
</dbReference>
<evidence type="ECO:0000256" key="2">
    <source>
        <dbReference type="SAM" id="MobiDB-lite"/>
    </source>
</evidence>
<comment type="caution">
    <text evidence="4">The sequence shown here is derived from an EMBL/GenBank/DDBJ whole genome shotgun (WGS) entry which is preliminary data.</text>
</comment>
<protein>
    <recommendedName>
        <fullName evidence="3">Zn(2)-C6 fungal-type domain-containing protein</fullName>
    </recommendedName>
</protein>
<dbReference type="OrthoDB" id="5429770at2759"/>
<evidence type="ECO:0000313" key="4">
    <source>
        <dbReference type="EMBL" id="ORY18630.1"/>
    </source>
</evidence>
<keyword evidence="5" id="KW-1185">Reference proteome</keyword>
<dbReference type="Pfam" id="PF00172">
    <property type="entry name" value="Zn_clus"/>
    <property type="match status" value="1"/>
</dbReference>
<dbReference type="InterPro" id="IPR036864">
    <property type="entry name" value="Zn2-C6_fun-type_DNA-bd_sf"/>
</dbReference>
<gene>
    <name evidence="4" type="ORF">BCR34DRAFT_553940</name>
</gene>
<feature type="region of interest" description="Disordered" evidence="2">
    <location>
        <begin position="435"/>
        <end position="455"/>
    </location>
</feature>
<name>A0A1Y2A8K5_9PLEO</name>
<dbReference type="PROSITE" id="PS50048">
    <property type="entry name" value="ZN2_CY6_FUNGAL_2"/>
    <property type="match status" value="1"/>
</dbReference>
<evidence type="ECO:0000259" key="3">
    <source>
        <dbReference type="PROSITE" id="PS50048"/>
    </source>
</evidence>
<organism evidence="4 5">
    <name type="scientific">Clohesyomyces aquaticus</name>
    <dbReference type="NCBI Taxonomy" id="1231657"/>
    <lineage>
        <taxon>Eukaryota</taxon>
        <taxon>Fungi</taxon>
        <taxon>Dikarya</taxon>
        <taxon>Ascomycota</taxon>
        <taxon>Pezizomycotina</taxon>
        <taxon>Dothideomycetes</taxon>
        <taxon>Pleosporomycetidae</taxon>
        <taxon>Pleosporales</taxon>
        <taxon>Lindgomycetaceae</taxon>
        <taxon>Clohesyomyces</taxon>
    </lineage>
</organism>
<sequence>MPHTPNPSALGTLNHFRRSLRQGGCAPFYFSNVAWQALFRFFITNIESTMVNTGRPSRGCISCRRTRVKCDETRPKCKRCTRLNLECAWKDEWTAVVRHQEKWAEGKVAKRVERVQMKRNGRHVQRTSSVSSQMAARALNIPKQCQIGPDVFAINRFYTDYAFTNGTCAFLYLVAPLYLQEKTPDCLRSVVPAVALASSAKQLHRHDLMMEAHRHYGKAVTSLNRSLSDPALAKHDATLLTVFLLGLYEFITTDRLPGLPSPYHTHGPGRLALLRLRGPEQLDTKTGRHLFTLLYHEQLISSFLGNGELMDEFPAWMHEHYPPTPLKSMKLLMHEISCMLLCLKKALLRSKRRVEDRTAVLRKATSTRLGSESHPIPTFIYQTLELARESNHSLESYENIDTLLPLLRKGIIINEALGNLDIRLQPGWPKETDIINRATGKDRPGDSPHGSNQNGKLEEHVSVYIGISRTVTLNVYRAMQIHLLRALIDALPVAAAVMGSFSNLVFDLPGLHAEWTATIARLAGIICDDVPYALGEYDRQGRQLKTPIAGYAFRAYLMLWPLRVSLDAKETPPNYKERISQRLKYISDVIGIGMAGEMAEAEQNNVAERRQNSGNTCDPDASNPSPQPKFDAVLDISDIDAIESVLW</sequence>
<dbReference type="Proteomes" id="UP000193144">
    <property type="component" value="Unassembled WGS sequence"/>
</dbReference>
<dbReference type="Gene3D" id="4.10.240.10">
    <property type="entry name" value="Zn(2)-C6 fungal-type DNA-binding domain"/>
    <property type="match status" value="1"/>
</dbReference>
<dbReference type="PROSITE" id="PS00463">
    <property type="entry name" value="ZN2_CY6_FUNGAL_1"/>
    <property type="match status" value="1"/>
</dbReference>
<feature type="compositionally biased region" description="Basic and acidic residues" evidence="2">
    <location>
        <begin position="435"/>
        <end position="446"/>
    </location>
</feature>
<reference evidence="4 5" key="1">
    <citation type="submission" date="2016-07" db="EMBL/GenBank/DDBJ databases">
        <title>Pervasive Adenine N6-methylation of Active Genes in Fungi.</title>
        <authorList>
            <consortium name="DOE Joint Genome Institute"/>
            <person name="Mondo S.J."/>
            <person name="Dannebaum R.O."/>
            <person name="Kuo R.C."/>
            <person name="Labutti K."/>
            <person name="Haridas S."/>
            <person name="Kuo A."/>
            <person name="Salamov A."/>
            <person name="Ahrendt S.R."/>
            <person name="Lipzen A."/>
            <person name="Sullivan W."/>
            <person name="Andreopoulos W.B."/>
            <person name="Clum A."/>
            <person name="Lindquist E."/>
            <person name="Daum C."/>
            <person name="Ramamoorthy G.K."/>
            <person name="Gryganskyi A."/>
            <person name="Culley D."/>
            <person name="Magnuson J.K."/>
            <person name="James T.Y."/>
            <person name="O'Malley M.A."/>
            <person name="Stajich J.E."/>
            <person name="Spatafora J.W."/>
            <person name="Visel A."/>
            <person name="Grigoriev I.V."/>
        </authorList>
    </citation>
    <scope>NUCLEOTIDE SEQUENCE [LARGE SCALE GENOMIC DNA]</scope>
    <source>
        <strain evidence="4 5">CBS 115471</strain>
    </source>
</reference>
<dbReference type="InterPro" id="IPR001138">
    <property type="entry name" value="Zn2Cys6_DnaBD"/>
</dbReference>
<dbReference type="SMART" id="SM00066">
    <property type="entry name" value="GAL4"/>
    <property type="match status" value="1"/>
</dbReference>
<dbReference type="CDD" id="cd00067">
    <property type="entry name" value="GAL4"/>
    <property type="match status" value="1"/>
</dbReference>
<evidence type="ECO:0000256" key="1">
    <source>
        <dbReference type="ARBA" id="ARBA00023242"/>
    </source>
</evidence>
<dbReference type="AlphaFoldDB" id="A0A1Y2A8K5"/>
<proteinExistence type="predicted"/>
<dbReference type="InterPro" id="IPR053175">
    <property type="entry name" value="DHMBA_Reg_Transcription_Factor"/>
</dbReference>
<dbReference type="STRING" id="1231657.A0A1Y2A8K5"/>
<keyword evidence="1" id="KW-0539">Nucleus</keyword>
<evidence type="ECO:0000313" key="5">
    <source>
        <dbReference type="Proteomes" id="UP000193144"/>
    </source>
</evidence>
<feature type="compositionally biased region" description="Polar residues" evidence="2">
    <location>
        <begin position="604"/>
        <end position="616"/>
    </location>
</feature>
<dbReference type="GO" id="GO:0008270">
    <property type="term" value="F:zinc ion binding"/>
    <property type="evidence" value="ECO:0007669"/>
    <property type="project" value="InterPro"/>
</dbReference>
<accession>A0A1Y2A8K5</accession>
<feature type="region of interest" description="Disordered" evidence="2">
    <location>
        <begin position="604"/>
        <end position="630"/>
    </location>
</feature>
<dbReference type="SUPFAM" id="SSF57701">
    <property type="entry name" value="Zn2/Cys6 DNA-binding domain"/>
    <property type="match status" value="1"/>
</dbReference>
<feature type="domain" description="Zn(2)-C6 fungal-type" evidence="3">
    <location>
        <begin position="59"/>
        <end position="89"/>
    </location>
</feature>
<dbReference type="GO" id="GO:0000981">
    <property type="term" value="F:DNA-binding transcription factor activity, RNA polymerase II-specific"/>
    <property type="evidence" value="ECO:0007669"/>
    <property type="project" value="InterPro"/>
</dbReference>
<dbReference type="PANTHER" id="PTHR38791">
    <property type="entry name" value="ZN(II)2CYS6 TRANSCRIPTION FACTOR (EUROFUNG)-RELATED-RELATED"/>
    <property type="match status" value="1"/>
</dbReference>